<feature type="region of interest" description="Disordered" evidence="1">
    <location>
        <begin position="282"/>
        <end position="301"/>
    </location>
</feature>
<feature type="region of interest" description="Disordered" evidence="1">
    <location>
        <begin position="40"/>
        <end position="199"/>
    </location>
</feature>
<sequence>MARLKNGPQYESSSRERSQSEATTSTFYSLYNSSSSTINPIYDFSTPSSSHTFGTRTPARSNSSSRRTRMDEIFFNHLETPPPLPPLNHPAFLASSQDGLPESQSVGRSASGKTRQFLKEKEPRHSWSLPSIRRPTPRERVTSSISIDPTRPRRRESKPSLVSKPEENSKTDVDPARKRHAKSQSKSSMKSNLSRRSSAEYSAKQASLLGAESQADSHESWEVQVSKELLRLSLTQEVAVVGGGKTQDAPSPGFMVRAVRREVQDLHFLFQLTIPFLSADTSSLKQDHPHHRAAAVGKAGHPLGTLSSIDSAILTSSMSESHGSNVSKGILNPSTGKFRPKAGPRQVRSKSSPERARTPSPPPPKLDTISAVSGSGLASSSLLAPPVLSFTAPTPEASPISPKRRAHHKSTPTHPASVLRTPPPVQKSHSSGSTKRKADEAEVDSVTPPREREHKTTFAPEPRTHRASANSGSSHAPSSFHRSKRVRTSLPPPDPHGSQRSAAPSLGDSPNAKSTGSWSSKNSKASASHVGPYRSSRPPSTKDVHAAGSGAPRRSDSRRSLSQASIPISAFMSPHAPSISRSSTFHMRDPRKPSRIQATPWTLSFPDEVQDGASKWALKGWTDRGGSPLHAWLFFIGFIIFPLWWFAGFAIPIPRTRRLESGDAEKGVVLDDPQVEHDYKSWRRRCRIMTGVSILTYIPFIVLVAIFA</sequence>
<accession>A0A8H6M5T6</accession>
<name>A0A8H6M5T6_9AGAR</name>
<keyword evidence="4" id="KW-1185">Reference proteome</keyword>
<feature type="compositionally biased region" description="Low complexity" evidence="1">
    <location>
        <begin position="467"/>
        <end position="480"/>
    </location>
</feature>
<gene>
    <name evidence="3" type="ORF">DFP72DRAFT_989935</name>
</gene>
<feature type="compositionally biased region" description="Basic and acidic residues" evidence="1">
    <location>
        <begin position="164"/>
        <end position="176"/>
    </location>
</feature>
<evidence type="ECO:0000313" key="3">
    <source>
        <dbReference type="EMBL" id="KAF6755840.1"/>
    </source>
</evidence>
<dbReference type="AlphaFoldDB" id="A0A8H6M5T6"/>
<dbReference type="Proteomes" id="UP000521943">
    <property type="component" value="Unassembled WGS sequence"/>
</dbReference>
<feature type="region of interest" description="Disordered" evidence="1">
    <location>
        <begin position="1"/>
        <end position="24"/>
    </location>
</feature>
<keyword evidence="2" id="KW-1133">Transmembrane helix</keyword>
<evidence type="ECO:0000256" key="2">
    <source>
        <dbReference type="SAM" id="Phobius"/>
    </source>
</evidence>
<protein>
    <submittedName>
        <fullName evidence="3">Uncharacterized protein</fullName>
    </submittedName>
</protein>
<feature type="transmembrane region" description="Helical" evidence="2">
    <location>
        <begin position="688"/>
        <end position="707"/>
    </location>
</feature>
<reference evidence="3 4" key="1">
    <citation type="submission" date="2020-07" db="EMBL/GenBank/DDBJ databases">
        <title>Comparative genomics of pyrophilous fungi reveals a link between fire events and developmental genes.</title>
        <authorList>
            <consortium name="DOE Joint Genome Institute"/>
            <person name="Steindorff A.S."/>
            <person name="Carver A."/>
            <person name="Calhoun S."/>
            <person name="Stillman K."/>
            <person name="Liu H."/>
            <person name="Lipzen A."/>
            <person name="Pangilinan J."/>
            <person name="Labutti K."/>
            <person name="Bruns T.D."/>
            <person name="Grigoriev I.V."/>
        </authorList>
    </citation>
    <scope>NUCLEOTIDE SEQUENCE [LARGE SCALE GENOMIC DNA]</scope>
    <source>
        <strain evidence="3 4">CBS 144469</strain>
    </source>
</reference>
<evidence type="ECO:0000256" key="1">
    <source>
        <dbReference type="SAM" id="MobiDB-lite"/>
    </source>
</evidence>
<feature type="region of interest" description="Disordered" evidence="1">
    <location>
        <begin position="317"/>
        <end position="372"/>
    </location>
</feature>
<feature type="transmembrane region" description="Helical" evidence="2">
    <location>
        <begin position="629"/>
        <end position="651"/>
    </location>
</feature>
<keyword evidence="2" id="KW-0812">Transmembrane</keyword>
<comment type="caution">
    <text evidence="3">The sequence shown here is derived from an EMBL/GenBank/DDBJ whole genome shotgun (WGS) entry which is preliminary data.</text>
</comment>
<feature type="compositionally biased region" description="Polar residues" evidence="1">
    <location>
        <begin position="94"/>
        <end position="114"/>
    </location>
</feature>
<dbReference type="EMBL" id="JACGCI010000028">
    <property type="protein sequence ID" value="KAF6755840.1"/>
    <property type="molecule type" value="Genomic_DNA"/>
</dbReference>
<feature type="compositionally biased region" description="Low complexity" evidence="1">
    <location>
        <begin position="512"/>
        <end position="528"/>
    </location>
</feature>
<evidence type="ECO:0000313" key="4">
    <source>
        <dbReference type="Proteomes" id="UP000521943"/>
    </source>
</evidence>
<feature type="compositionally biased region" description="Basic residues" evidence="1">
    <location>
        <begin position="402"/>
        <end position="411"/>
    </location>
</feature>
<organism evidence="3 4">
    <name type="scientific">Ephemerocybe angulata</name>
    <dbReference type="NCBI Taxonomy" id="980116"/>
    <lineage>
        <taxon>Eukaryota</taxon>
        <taxon>Fungi</taxon>
        <taxon>Dikarya</taxon>
        <taxon>Basidiomycota</taxon>
        <taxon>Agaricomycotina</taxon>
        <taxon>Agaricomycetes</taxon>
        <taxon>Agaricomycetidae</taxon>
        <taxon>Agaricales</taxon>
        <taxon>Agaricineae</taxon>
        <taxon>Psathyrellaceae</taxon>
        <taxon>Ephemerocybe</taxon>
    </lineage>
</organism>
<feature type="compositionally biased region" description="Polar residues" evidence="1">
    <location>
        <begin position="317"/>
        <end position="335"/>
    </location>
</feature>
<feature type="compositionally biased region" description="Low complexity" evidence="1">
    <location>
        <begin position="184"/>
        <end position="196"/>
    </location>
</feature>
<proteinExistence type="predicted"/>
<keyword evidence="2" id="KW-0472">Membrane</keyword>
<feature type="compositionally biased region" description="Polar residues" evidence="1">
    <location>
        <begin position="45"/>
        <end position="65"/>
    </location>
</feature>
<dbReference type="OrthoDB" id="3266087at2759"/>
<feature type="region of interest" description="Disordered" evidence="1">
    <location>
        <begin position="391"/>
        <end position="601"/>
    </location>
</feature>